<feature type="region of interest" description="Disordered" evidence="1">
    <location>
        <begin position="1"/>
        <end position="27"/>
    </location>
</feature>
<dbReference type="EnsemblMetazoa" id="GAUT038021-RA">
    <property type="protein sequence ID" value="GAUT038021-PA"/>
    <property type="gene ID" value="GAUT038021"/>
</dbReference>
<protein>
    <submittedName>
        <fullName evidence="2">Uncharacterized protein</fullName>
    </submittedName>
</protein>
<dbReference type="Proteomes" id="UP000078200">
    <property type="component" value="Unassembled WGS sequence"/>
</dbReference>
<evidence type="ECO:0000256" key="1">
    <source>
        <dbReference type="SAM" id="MobiDB-lite"/>
    </source>
</evidence>
<keyword evidence="3" id="KW-1185">Reference proteome</keyword>
<evidence type="ECO:0000313" key="3">
    <source>
        <dbReference type="Proteomes" id="UP000078200"/>
    </source>
</evidence>
<organism evidence="2 3">
    <name type="scientific">Glossina austeni</name>
    <name type="common">Savannah tsetse fly</name>
    <dbReference type="NCBI Taxonomy" id="7395"/>
    <lineage>
        <taxon>Eukaryota</taxon>
        <taxon>Metazoa</taxon>
        <taxon>Ecdysozoa</taxon>
        <taxon>Arthropoda</taxon>
        <taxon>Hexapoda</taxon>
        <taxon>Insecta</taxon>
        <taxon>Pterygota</taxon>
        <taxon>Neoptera</taxon>
        <taxon>Endopterygota</taxon>
        <taxon>Diptera</taxon>
        <taxon>Brachycera</taxon>
        <taxon>Muscomorpha</taxon>
        <taxon>Hippoboscoidea</taxon>
        <taxon>Glossinidae</taxon>
        <taxon>Glossina</taxon>
    </lineage>
</organism>
<proteinExistence type="predicted"/>
<name>A0A1A9VHX6_GLOAU</name>
<feature type="compositionally biased region" description="Polar residues" evidence="1">
    <location>
        <begin position="1"/>
        <end position="14"/>
    </location>
</feature>
<evidence type="ECO:0000313" key="2">
    <source>
        <dbReference type="EnsemblMetazoa" id="GAUT038021-PA"/>
    </source>
</evidence>
<sequence>MTLRAETTNGTPNKDVNGRFDDGGEEPQATSRYELWSTCVFMSNSLAGFNPLKKSPYFFNSTENTSKSLHFNLKTRIYRMQHLSADSLEARSEILRHVKKNVQAM</sequence>
<dbReference type="AlphaFoldDB" id="A0A1A9VHX6"/>
<reference evidence="2" key="1">
    <citation type="submission" date="2020-05" db="UniProtKB">
        <authorList>
            <consortium name="EnsemblMetazoa"/>
        </authorList>
    </citation>
    <scope>IDENTIFICATION</scope>
    <source>
        <strain evidence="2">TTRI</strain>
    </source>
</reference>
<dbReference type="VEuPathDB" id="VectorBase:GAUT038021"/>
<accession>A0A1A9VHX6</accession>